<keyword evidence="3" id="KW-1185">Reference proteome</keyword>
<dbReference type="AlphaFoldDB" id="A0AA86TYN2"/>
<evidence type="ECO:0000313" key="3">
    <source>
        <dbReference type="Proteomes" id="UP001642409"/>
    </source>
</evidence>
<proteinExistence type="predicted"/>
<gene>
    <name evidence="1" type="ORF">HINF_LOCUS21001</name>
    <name evidence="2" type="ORF">HINF_LOCUS2547</name>
</gene>
<reference evidence="1" key="1">
    <citation type="submission" date="2023-06" db="EMBL/GenBank/DDBJ databases">
        <authorList>
            <person name="Kurt Z."/>
        </authorList>
    </citation>
    <scope>NUCLEOTIDE SEQUENCE</scope>
</reference>
<protein>
    <submittedName>
        <fullName evidence="2">Hypothetical_protein</fullName>
    </submittedName>
</protein>
<comment type="caution">
    <text evidence="1">The sequence shown here is derived from an EMBL/GenBank/DDBJ whole genome shotgun (WGS) entry which is preliminary data.</text>
</comment>
<organism evidence="1">
    <name type="scientific">Hexamita inflata</name>
    <dbReference type="NCBI Taxonomy" id="28002"/>
    <lineage>
        <taxon>Eukaryota</taxon>
        <taxon>Metamonada</taxon>
        <taxon>Diplomonadida</taxon>
        <taxon>Hexamitidae</taxon>
        <taxon>Hexamitinae</taxon>
        <taxon>Hexamita</taxon>
    </lineage>
</organism>
<sequence length="262" mass="30458">MSAQLLDKISYNAKIVGNKAQFNAPTSDVKSVNDLRPKSGQRLIQFDRQSSRNIKTGHRRVVKTIQEAFRERAGYIGLPVQPIRPLRAGQSNHSKMQRELWSHLPNFEQNRSERKWSGPDLQIFEETEKRRFLLSKNQMELHEVLNRQEWSGNQKVLANCGPRGSGARDRDAVVSVEQFWIQIDNLDLNYLCQNVIQYEIKMICIQQLHCCYQDTCTFGISLLFCTFLKYICSLSQLHNSRIITKTQKNKVININLTNQYLI</sequence>
<dbReference type="EMBL" id="CAXDID020000004">
    <property type="protein sequence ID" value="CAL5973781.1"/>
    <property type="molecule type" value="Genomic_DNA"/>
</dbReference>
<accession>A0AA86TYN2</accession>
<evidence type="ECO:0000313" key="2">
    <source>
        <dbReference type="EMBL" id="CAL5973781.1"/>
    </source>
</evidence>
<dbReference type="Proteomes" id="UP001642409">
    <property type="component" value="Unassembled WGS sequence"/>
</dbReference>
<dbReference type="EMBL" id="CATOUU010000531">
    <property type="protein sequence ID" value="CAI9933356.1"/>
    <property type="molecule type" value="Genomic_DNA"/>
</dbReference>
<name>A0AA86TYN2_9EUKA</name>
<evidence type="ECO:0000313" key="1">
    <source>
        <dbReference type="EMBL" id="CAI9933356.1"/>
    </source>
</evidence>
<reference evidence="2 3" key="2">
    <citation type="submission" date="2024-07" db="EMBL/GenBank/DDBJ databases">
        <authorList>
            <person name="Akdeniz Z."/>
        </authorList>
    </citation>
    <scope>NUCLEOTIDE SEQUENCE [LARGE SCALE GENOMIC DNA]</scope>
</reference>